<dbReference type="EMBL" id="NCKW01020321">
    <property type="protein sequence ID" value="POM58200.1"/>
    <property type="molecule type" value="Genomic_DNA"/>
</dbReference>
<dbReference type="OrthoDB" id="105604at2759"/>
<gene>
    <name evidence="1" type="ORF">PHPALM_37189</name>
</gene>
<proteinExistence type="predicted"/>
<organism evidence="1 2">
    <name type="scientific">Phytophthora palmivora</name>
    <dbReference type="NCBI Taxonomy" id="4796"/>
    <lineage>
        <taxon>Eukaryota</taxon>
        <taxon>Sar</taxon>
        <taxon>Stramenopiles</taxon>
        <taxon>Oomycota</taxon>
        <taxon>Peronosporomycetes</taxon>
        <taxon>Peronosporales</taxon>
        <taxon>Peronosporaceae</taxon>
        <taxon>Phytophthora</taxon>
    </lineage>
</organism>
<dbReference type="AlphaFoldDB" id="A0A2P4WY32"/>
<keyword evidence="2" id="KW-1185">Reference proteome</keyword>
<evidence type="ECO:0000313" key="2">
    <source>
        <dbReference type="Proteomes" id="UP000237271"/>
    </source>
</evidence>
<sequence>MCAKNFQAMLVHDGASELHVPVYFVLCTGKHGDMYFDILELIFHDTSEKLLLAEIVCDFERPQIGAAQKRFPNADLIVCLFHLKQAI</sequence>
<evidence type="ECO:0000313" key="1">
    <source>
        <dbReference type="EMBL" id="POM58200.1"/>
    </source>
</evidence>
<comment type="caution">
    <text evidence="1">The sequence shown here is derived from an EMBL/GenBank/DDBJ whole genome shotgun (WGS) entry which is preliminary data.</text>
</comment>
<dbReference type="Proteomes" id="UP000237271">
    <property type="component" value="Unassembled WGS sequence"/>
</dbReference>
<accession>A0A2P4WY32</accession>
<reference evidence="1 2" key="1">
    <citation type="journal article" date="2017" name="Genome Biol. Evol.">
        <title>Phytophthora megakarya and P. palmivora, closely related causal agents of cacao black pod rot, underwent increases in genome sizes and gene numbers by different mechanisms.</title>
        <authorList>
            <person name="Ali S.S."/>
            <person name="Shao J."/>
            <person name="Lary D.J."/>
            <person name="Kronmiller B."/>
            <person name="Shen D."/>
            <person name="Strem M.D."/>
            <person name="Amoako-Attah I."/>
            <person name="Akrofi A.Y."/>
            <person name="Begoude B.A."/>
            <person name="Ten Hoopen G.M."/>
            <person name="Coulibaly K."/>
            <person name="Kebe B.I."/>
            <person name="Melnick R.L."/>
            <person name="Guiltinan M.J."/>
            <person name="Tyler B.M."/>
            <person name="Meinhardt L.W."/>
            <person name="Bailey B.A."/>
        </authorList>
    </citation>
    <scope>NUCLEOTIDE SEQUENCE [LARGE SCALE GENOMIC DNA]</scope>
    <source>
        <strain evidence="2">sbr112.9</strain>
    </source>
</reference>
<name>A0A2P4WY32_9STRA</name>
<protein>
    <submittedName>
        <fullName evidence="1">Uncharacterized protein</fullName>
    </submittedName>
</protein>